<dbReference type="InterPro" id="IPR048869">
    <property type="entry name" value="OCRL-1_2_ASH"/>
</dbReference>
<dbReference type="EMBL" id="JAGPNK010000013">
    <property type="protein sequence ID" value="KAH7309608.1"/>
    <property type="molecule type" value="Genomic_DNA"/>
</dbReference>
<evidence type="ECO:0000313" key="4">
    <source>
        <dbReference type="Proteomes" id="UP000813444"/>
    </source>
</evidence>
<feature type="compositionally biased region" description="Acidic residues" evidence="1">
    <location>
        <begin position="349"/>
        <end position="358"/>
    </location>
</feature>
<name>A0A8K0SMD3_9HYPO</name>
<protein>
    <submittedName>
        <fullName evidence="3">Phosphatase family protein</fullName>
    </submittedName>
</protein>
<accession>A0A8K0SMD3</accession>
<feature type="region of interest" description="Disordered" evidence="1">
    <location>
        <begin position="1"/>
        <end position="20"/>
    </location>
</feature>
<feature type="compositionally biased region" description="Basic and acidic residues" evidence="1">
    <location>
        <begin position="438"/>
        <end position="461"/>
    </location>
</feature>
<evidence type="ECO:0000259" key="2">
    <source>
        <dbReference type="SMART" id="SM00128"/>
    </source>
</evidence>
<dbReference type="OrthoDB" id="7862313at2759"/>
<comment type="caution">
    <text evidence="3">The sequence shown here is derived from an EMBL/GenBank/DDBJ whole genome shotgun (WGS) entry which is preliminary data.</text>
</comment>
<dbReference type="InterPro" id="IPR036691">
    <property type="entry name" value="Endo/exonu/phosph_ase_sf"/>
</dbReference>
<dbReference type="SUPFAM" id="SSF56219">
    <property type="entry name" value="DNase I-like"/>
    <property type="match status" value="1"/>
</dbReference>
<dbReference type="GO" id="GO:0046856">
    <property type="term" value="P:phosphatidylinositol dephosphorylation"/>
    <property type="evidence" value="ECO:0007669"/>
    <property type="project" value="InterPro"/>
</dbReference>
<keyword evidence="4" id="KW-1185">Reference proteome</keyword>
<dbReference type="InterPro" id="IPR000300">
    <property type="entry name" value="IPPc"/>
</dbReference>
<dbReference type="AlphaFoldDB" id="A0A8K0SMD3"/>
<dbReference type="InterPro" id="IPR013783">
    <property type="entry name" value="Ig-like_fold"/>
</dbReference>
<feature type="compositionally biased region" description="Acidic residues" evidence="1">
    <location>
        <begin position="462"/>
        <end position="478"/>
    </location>
</feature>
<organism evidence="3 4">
    <name type="scientific">Stachybotrys elegans</name>
    <dbReference type="NCBI Taxonomy" id="80388"/>
    <lineage>
        <taxon>Eukaryota</taxon>
        <taxon>Fungi</taxon>
        <taxon>Dikarya</taxon>
        <taxon>Ascomycota</taxon>
        <taxon>Pezizomycotina</taxon>
        <taxon>Sordariomycetes</taxon>
        <taxon>Hypocreomycetidae</taxon>
        <taxon>Hypocreales</taxon>
        <taxon>Stachybotryaceae</taxon>
        <taxon>Stachybotrys</taxon>
    </lineage>
</organism>
<feature type="domain" description="Inositol polyphosphate-related phosphatase" evidence="2">
    <location>
        <begin position="40"/>
        <end position="452"/>
    </location>
</feature>
<feature type="compositionally biased region" description="Polar residues" evidence="1">
    <location>
        <begin position="1"/>
        <end position="14"/>
    </location>
</feature>
<dbReference type="InterPro" id="IPR046985">
    <property type="entry name" value="IP5"/>
</dbReference>
<gene>
    <name evidence="3" type="ORF">B0I35DRAFT_440314</name>
</gene>
<reference evidence="3" key="1">
    <citation type="journal article" date="2021" name="Nat. Commun.">
        <title>Genetic determinants of endophytism in the Arabidopsis root mycobiome.</title>
        <authorList>
            <person name="Mesny F."/>
            <person name="Miyauchi S."/>
            <person name="Thiergart T."/>
            <person name="Pickel B."/>
            <person name="Atanasova L."/>
            <person name="Karlsson M."/>
            <person name="Huettel B."/>
            <person name="Barry K.W."/>
            <person name="Haridas S."/>
            <person name="Chen C."/>
            <person name="Bauer D."/>
            <person name="Andreopoulos W."/>
            <person name="Pangilinan J."/>
            <person name="LaButti K."/>
            <person name="Riley R."/>
            <person name="Lipzen A."/>
            <person name="Clum A."/>
            <person name="Drula E."/>
            <person name="Henrissat B."/>
            <person name="Kohler A."/>
            <person name="Grigoriev I.V."/>
            <person name="Martin F.M."/>
            <person name="Hacquard S."/>
        </authorList>
    </citation>
    <scope>NUCLEOTIDE SEQUENCE</scope>
    <source>
        <strain evidence="3">MPI-CAGE-CH-0235</strain>
    </source>
</reference>
<sequence>MASSKPPSDQSVTSEPVDLSAPHSLAKALHARRSEYVRKHRVRVKIGTWNVAARPGTDKDLASWFVFGQGLDQKLAALDLSMNPAVERVDADAAKDPQPDGIRLVGGNDIGLYVLGLQEVVDLNATKDYMNRAVYTDTAPLSRWQSALEAALPPGYVLIDSELMTGLLLLVYASPEVAASISNVSTKQVGTGLLGYFGNKGAIATRLVLGETTRMVFVNSHLASGATSGALDRRCWDVGQILSKTQFDPIIQAGVEEEDSDKIGDEDFAFWFGDLNFRLDGLPGADIRRILTLHSRGEYGSSDDRPSTPLDGRGVIIMRSSESSDDDATTISTTYSRDESFDSESSLPDPDDFPEDPSQDPTSLQATLDSLLPHDQLRRMIKERKVFHDGWREGPITFLPTYKYDVGAIGLFDSSEKQRAPSWCDRILFRTRKDKQEYDDKIREEADSKKRDEELKSRGVDQDDDVLFSYDPETDGDEQVNSSLDVDYDEYDENDDMEPTEVVTRNGAHDTIGLDIYASHQRIASSDHKPIISVFTLDYDAVVPELKAQVHAEVARELDRVENEGRPDVTLIVEGATNSSDSIVDLGDVAFMERKSTSLTIANTGSVSATFSFVETPSTEEGDSSVPEWVHTFFVRPDDERATSVGKSVTLEPGETVLALVEAQVSAMSHLRALNDARVHIEHVLVLRVEDGRDHFIPVRGSWLPTTFGRSIDELIRIPDGGIRKFMADKDIRGSISYDSDVHCSAPKELFKITEAIQTLAERCVADEAMLEEVLIPRDYGWPFDSSAWTSATLPEQDALRDSLITALDTDTSLLEAIPVEVTSTQRLELLASVLLLFLESLTDGIIPAHLWAKLSSAIPNPAVLPPTAWPDTRIRILDVLSSAPNHNIAFVFLTATLSRVAAELTPAAPDPSRPILGRRLSLRRGGGDDDVTKKRRAREKRFAEIVAPLACRANDKDKATKEKERAVIEMFVNKEAAG</sequence>
<dbReference type="Pfam" id="PF22669">
    <property type="entry name" value="Exo_endo_phos2"/>
    <property type="match status" value="2"/>
</dbReference>
<dbReference type="Gene3D" id="3.60.10.10">
    <property type="entry name" value="Endonuclease/exonuclease/phosphatase"/>
    <property type="match status" value="1"/>
</dbReference>
<proteinExistence type="predicted"/>
<feature type="region of interest" description="Disordered" evidence="1">
    <location>
        <begin position="318"/>
        <end position="365"/>
    </location>
</feature>
<dbReference type="Proteomes" id="UP000813444">
    <property type="component" value="Unassembled WGS sequence"/>
</dbReference>
<evidence type="ECO:0000313" key="3">
    <source>
        <dbReference type="EMBL" id="KAH7309608.1"/>
    </source>
</evidence>
<dbReference type="Gene3D" id="2.60.40.10">
    <property type="entry name" value="Immunoglobulins"/>
    <property type="match status" value="1"/>
</dbReference>
<dbReference type="SMART" id="SM00128">
    <property type="entry name" value="IPPc"/>
    <property type="match status" value="1"/>
</dbReference>
<feature type="region of interest" description="Disordered" evidence="1">
    <location>
        <begin position="438"/>
        <end position="481"/>
    </location>
</feature>
<dbReference type="GO" id="GO:0004439">
    <property type="term" value="F:phosphatidylinositol-4,5-bisphosphate 5-phosphatase activity"/>
    <property type="evidence" value="ECO:0007669"/>
    <property type="project" value="TreeGrafter"/>
</dbReference>
<dbReference type="PANTHER" id="PTHR11200">
    <property type="entry name" value="INOSITOL 5-PHOSPHATASE"/>
    <property type="match status" value="1"/>
</dbReference>
<dbReference type="Pfam" id="PF21310">
    <property type="entry name" value="OCRL-like_ASH"/>
    <property type="match status" value="1"/>
</dbReference>
<evidence type="ECO:0000256" key="1">
    <source>
        <dbReference type="SAM" id="MobiDB-lite"/>
    </source>
</evidence>
<dbReference type="PANTHER" id="PTHR11200:SF300">
    <property type="entry name" value="TYPE II INOSITOL 1,4,5-TRISPHOSPHATE 5-PHOSPHATASE"/>
    <property type="match status" value="1"/>
</dbReference>